<organism evidence="6 7">
    <name type="scientific">Odoribacter splanchnicus</name>
    <dbReference type="NCBI Taxonomy" id="28118"/>
    <lineage>
        <taxon>Bacteria</taxon>
        <taxon>Pseudomonadati</taxon>
        <taxon>Bacteroidota</taxon>
        <taxon>Bacteroidia</taxon>
        <taxon>Bacteroidales</taxon>
        <taxon>Odoribacteraceae</taxon>
        <taxon>Odoribacter</taxon>
    </lineage>
</organism>
<dbReference type="Pfam" id="PF07944">
    <property type="entry name" value="Beta-AFase-like_GH127_cat"/>
    <property type="match status" value="1"/>
</dbReference>
<keyword evidence="6" id="KW-0378">Hydrolase</keyword>
<dbReference type="InterPro" id="IPR049046">
    <property type="entry name" value="Beta-AFase-like_GH127_middle"/>
</dbReference>
<dbReference type="Pfam" id="PF00754">
    <property type="entry name" value="F5_F8_type_C"/>
    <property type="match status" value="1"/>
</dbReference>
<evidence type="ECO:0000259" key="5">
    <source>
        <dbReference type="Pfam" id="PF20737"/>
    </source>
</evidence>
<dbReference type="Gene3D" id="1.50.10.20">
    <property type="match status" value="1"/>
</dbReference>
<proteinExistence type="predicted"/>
<dbReference type="RefSeq" id="WP_013613781.1">
    <property type="nucleotide sequence ID" value="NZ_JADMSC010000024.1"/>
</dbReference>
<dbReference type="InterPro" id="IPR008979">
    <property type="entry name" value="Galactose-bd-like_sf"/>
</dbReference>
<dbReference type="Pfam" id="PF20737">
    <property type="entry name" value="Glyco_hydro127C"/>
    <property type="match status" value="1"/>
</dbReference>
<dbReference type="InterPro" id="IPR049049">
    <property type="entry name" value="Beta-AFase-like_GH127_C"/>
</dbReference>
<dbReference type="PANTHER" id="PTHR43465:SF2">
    <property type="entry name" value="DUF1680 DOMAIN PROTEIN (AFU_ORTHOLOGUE AFUA_1G08910)"/>
    <property type="match status" value="1"/>
</dbReference>
<evidence type="ECO:0000256" key="1">
    <source>
        <dbReference type="SAM" id="SignalP"/>
    </source>
</evidence>
<feature type="domain" description="F5/8 type C" evidence="2">
    <location>
        <begin position="690"/>
        <end position="790"/>
    </location>
</feature>
<dbReference type="SUPFAM" id="SSF48208">
    <property type="entry name" value="Six-hairpin glycosidases"/>
    <property type="match status" value="1"/>
</dbReference>
<dbReference type="GO" id="GO:0016787">
    <property type="term" value="F:hydrolase activity"/>
    <property type="evidence" value="ECO:0007669"/>
    <property type="project" value="UniProtKB-KW"/>
</dbReference>
<evidence type="ECO:0000259" key="2">
    <source>
        <dbReference type="Pfam" id="PF00754"/>
    </source>
</evidence>
<evidence type="ECO:0000259" key="4">
    <source>
        <dbReference type="Pfam" id="PF20736"/>
    </source>
</evidence>
<dbReference type="GeneID" id="61276890"/>
<dbReference type="OMA" id="QMFWDSD"/>
<dbReference type="PANTHER" id="PTHR43465">
    <property type="entry name" value="DUF1680 DOMAIN PROTEIN (AFU_ORTHOLOGUE AFUA_1G08910)"/>
    <property type="match status" value="1"/>
</dbReference>
<feature type="domain" description="Non-reducing end beta-L-arabinofuranosidase-like GH127 catalytic" evidence="3">
    <location>
        <begin position="36"/>
        <end position="418"/>
    </location>
</feature>
<dbReference type="Proteomes" id="UP000284243">
    <property type="component" value="Unassembled WGS sequence"/>
</dbReference>
<dbReference type="AlphaFoldDB" id="A0A1Y3YSK1"/>
<evidence type="ECO:0000259" key="3">
    <source>
        <dbReference type="Pfam" id="PF07944"/>
    </source>
</evidence>
<dbReference type="InterPro" id="IPR008928">
    <property type="entry name" value="6-hairpin_glycosidase_sf"/>
</dbReference>
<accession>A0A1Y3YSK1</accession>
<keyword evidence="1" id="KW-0732">Signal</keyword>
<protein>
    <submittedName>
        <fullName evidence="6">Glycoside hydrolase family 127 protein</fullName>
    </submittedName>
</protein>
<sequence length="800" mass="90076">MKKRVMTFVAACLALSVCAQKNGHTGYPITPVPFTAVKVNDAFWGQRLKASREVTIPLAFSKCEETGRYKNFEMAANPGPHNKVTGFSFDDTDVYKTIEGASYLLQTYPDEKLKKYIDSVLVIVARAQEPDGYLYTSRTMNPEHPHEWAGSKRWEKVEDLSHEFYNLGHMVEGAVAHYQATGQKNFLNIAIRYADCVCREIGDKPGQQVKVPGHQIAEMALAKLYVVTGDKKYLDEAKFFLDKRGYTERKDEYSQAHKPILEQNEAVGHAVRAAYMYSGIADVAALTGDQEYIDAIDRIWENVVTKKLYITGGIGATGSGEAFGKNYELPNMSAYCETCAAIGNVYWNYRLFLLKGDAKYYDVLERTLYNGVLSGISLDGGAFFYPNPLESIGQHQRSPWFGCACCPSNACRFIPSVPGYIYAVKDKEVYVNLFVANESTLEVAGKKVGLKQSTSYPWNGDIRVAVTPRGISDFAMKIRIPGWVQGKVVPSDLYRYADGKKLGYTVKVNGKPAESTLEKGYFTIQRKWKKGDIVDIHFDMEPRIVKANYKVEADRGRVSVERGPVVYCAEWPDNDFSVRGILMNQTPEFTVENRSDLLYGIELLKTQAQTLEFDKEGRLEAKEVTLSLIPYYAWAHRGAGEMTVWLPIDLNATRPAMPPTIASESEVSASHRSSAISAVNDRLQPQNPEDRSMPYYHWWPKKNTTEWIVYDFKGEQTVSSSTVYWFDDGPWGGCRIPEAWKVYYKNEAGAWVPVKNTADYPIQKDAPCTVEFEPVKTAAVKLEVQLPEDNAAGIFEWEVK</sequence>
<gene>
    <name evidence="6" type="ORF">DWW57_02115</name>
</gene>
<dbReference type="InterPro" id="IPR012878">
    <property type="entry name" value="Beta-AFase-like_GH127_cat"/>
</dbReference>
<feature type="chain" id="PRO_5030037895" evidence="1">
    <location>
        <begin position="20"/>
        <end position="800"/>
    </location>
</feature>
<dbReference type="EMBL" id="QRYC01000002">
    <property type="protein sequence ID" value="RGU58532.1"/>
    <property type="molecule type" value="Genomic_DNA"/>
</dbReference>
<comment type="caution">
    <text evidence="6">The sequence shown here is derived from an EMBL/GenBank/DDBJ whole genome shotgun (WGS) entry which is preliminary data.</text>
</comment>
<reference evidence="6 7" key="1">
    <citation type="submission" date="2018-08" db="EMBL/GenBank/DDBJ databases">
        <title>A genome reference for cultivated species of the human gut microbiota.</title>
        <authorList>
            <person name="Zou Y."/>
            <person name="Xue W."/>
            <person name="Luo G."/>
        </authorList>
    </citation>
    <scope>NUCLEOTIDE SEQUENCE [LARGE SCALE GENOMIC DNA]</scope>
    <source>
        <strain evidence="6 7">AF16-14</strain>
    </source>
</reference>
<dbReference type="GO" id="GO:0005975">
    <property type="term" value="P:carbohydrate metabolic process"/>
    <property type="evidence" value="ECO:0007669"/>
    <property type="project" value="InterPro"/>
</dbReference>
<evidence type="ECO:0000313" key="6">
    <source>
        <dbReference type="EMBL" id="RGU58532.1"/>
    </source>
</evidence>
<feature type="signal peptide" evidence="1">
    <location>
        <begin position="1"/>
        <end position="19"/>
    </location>
</feature>
<dbReference type="Pfam" id="PF20736">
    <property type="entry name" value="Glyco_hydro127M"/>
    <property type="match status" value="1"/>
</dbReference>
<feature type="domain" description="Non-reducing end beta-L-arabinofuranosidase-like GH127 middle" evidence="4">
    <location>
        <begin position="428"/>
        <end position="540"/>
    </location>
</feature>
<dbReference type="InterPro" id="IPR000421">
    <property type="entry name" value="FA58C"/>
</dbReference>
<dbReference type="Gene3D" id="2.60.120.260">
    <property type="entry name" value="Galactose-binding domain-like"/>
    <property type="match status" value="1"/>
</dbReference>
<name>A0A1Y3YSK1_9BACT</name>
<evidence type="ECO:0000313" key="7">
    <source>
        <dbReference type="Proteomes" id="UP000284243"/>
    </source>
</evidence>
<feature type="domain" description="Non-reducing end beta-L-arabinofuranosidase-like GH127 C-terminal" evidence="5">
    <location>
        <begin position="542"/>
        <end position="647"/>
    </location>
</feature>
<dbReference type="InterPro" id="IPR049174">
    <property type="entry name" value="Beta-AFase-like"/>
</dbReference>
<dbReference type="SUPFAM" id="SSF49785">
    <property type="entry name" value="Galactose-binding domain-like"/>
    <property type="match status" value="1"/>
</dbReference>